<comment type="caution">
    <text evidence="1">The sequence shown here is derived from an EMBL/GenBank/DDBJ whole genome shotgun (WGS) entry which is preliminary data.</text>
</comment>
<evidence type="ECO:0000313" key="1">
    <source>
        <dbReference type="EMBL" id="KAH7903975.1"/>
    </source>
</evidence>
<organism evidence="1 2">
    <name type="scientific">Hygrophoropsis aurantiaca</name>
    <dbReference type="NCBI Taxonomy" id="72124"/>
    <lineage>
        <taxon>Eukaryota</taxon>
        <taxon>Fungi</taxon>
        <taxon>Dikarya</taxon>
        <taxon>Basidiomycota</taxon>
        <taxon>Agaricomycotina</taxon>
        <taxon>Agaricomycetes</taxon>
        <taxon>Agaricomycetidae</taxon>
        <taxon>Boletales</taxon>
        <taxon>Coniophorineae</taxon>
        <taxon>Hygrophoropsidaceae</taxon>
        <taxon>Hygrophoropsis</taxon>
    </lineage>
</organism>
<protein>
    <submittedName>
        <fullName evidence="1">Uncharacterized protein</fullName>
    </submittedName>
</protein>
<dbReference type="EMBL" id="MU268668">
    <property type="protein sequence ID" value="KAH7903975.1"/>
    <property type="molecule type" value="Genomic_DNA"/>
</dbReference>
<sequence length="240" mass="26654">MCPSCKSQLTRKHPKQPRNALANFQYYGTNELPQDVLKSFKAASPFDLMLVSRARASQIMHYYRANRGYYQAEETSQRYSKGNTAVLPQDAVSVHMYLPPDVKEVSQSMCTLFTGSGIHPTSENIRNLRPILVSTANVKSMIDFLITKNGWYRSSGVQFSKDNLNNLLNAHDSVQGIGVPVGVELCSLQTDADTPNVGVDDVVGVSLTASDDIYMDSVGYTNGDHTPANRHFRTPILRVY</sequence>
<dbReference type="Proteomes" id="UP000790377">
    <property type="component" value="Unassembled WGS sequence"/>
</dbReference>
<accession>A0ACB7ZSB8</accession>
<reference evidence="1" key="1">
    <citation type="journal article" date="2021" name="New Phytol.">
        <title>Evolutionary innovations through gain and loss of genes in the ectomycorrhizal Boletales.</title>
        <authorList>
            <person name="Wu G."/>
            <person name="Miyauchi S."/>
            <person name="Morin E."/>
            <person name="Kuo A."/>
            <person name="Drula E."/>
            <person name="Varga T."/>
            <person name="Kohler A."/>
            <person name="Feng B."/>
            <person name="Cao Y."/>
            <person name="Lipzen A."/>
            <person name="Daum C."/>
            <person name="Hundley H."/>
            <person name="Pangilinan J."/>
            <person name="Johnson J."/>
            <person name="Barry K."/>
            <person name="LaButti K."/>
            <person name="Ng V."/>
            <person name="Ahrendt S."/>
            <person name="Min B."/>
            <person name="Choi I.G."/>
            <person name="Park H."/>
            <person name="Plett J.M."/>
            <person name="Magnuson J."/>
            <person name="Spatafora J.W."/>
            <person name="Nagy L.G."/>
            <person name="Henrissat B."/>
            <person name="Grigoriev I.V."/>
            <person name="Yang Z.L."/>
            <person name="Xu J."/>
            <person name="Martin F.M."/>
        </authorList>
    </citation>
    <scope>NUCLEOTIDE SEQUENCE</scope>
    <source>
        <strain evidence="1">ATCC 28755</strain>
    </source>
</reference>
<gene>
    <name evidence="1" type="ORF">BJ138DRAFT_1019784</name>
</gene>
<name>A0ACB7ZSB8_9AGAM</name>
<proteinExistence type="predicted"/>
<keyword evidence="2" id="KW-1185">Reference proteome</keyword>
<evidence type="ECO:0000313" key="2">
    <source>
        <dbReference type="Proteomes" id="UP000790377"/>
    </source>
</evidence>